<name>H1V7E8_COLHI</name>
<dbReference type="PANTHER" id="PTHR23502">
    <property type="entry name" value="MAJOR FACILITATOR SUPERFAMILY"/>
    <property type="match status" value="1"/>
</dbReference>
<evidence type="ECO:0000256" key="1">
    <source>
        <dbReference type="ARBA" id="ARBA00004141"/>
    </source>
</evidence>
<dbReference type="eggNOG" id="KOG0255">
    <property type="taxonomic scope" value="Eukaryota"/>
</dbReference>
<dbReference type="GO" id="GO:0015244">
    <property type="term" value="F:fluconazole transmembrane transporter activity"/>
    <property type="evidence" value="ECO:0007669"/>
    <property type="project" value="TreeGrafter"/>
</dbReference>
<dbReference type="Proteomes" id="UP000007174">
    <property type="component" value="Unassembled WGS sequence"/>
</dbReference>
<keyword evidence="4 6" id="KW-0472">Membrane</keyword>
<evidence type="ECO:0000256" key="6">
    <source>
        <dbReference type="SAM" id="Phobius"/>
    </source>
</evidence>
<dbReference type="PANTHER" id="PTHR23502:SF23">
    <property type="entry name" value="FLUCONAZOLE RESISTANCE PROTEIN 1"/>
    <property type="match status" value="1"/>
</dbReference>
<organism evidence="7 8">
    <name type="scientific">Colletotrichum higginsianum (strain IMI 349063)</name>
    <name type="common">Crucifer anthracnose fungus</name>
    <dbReference type="NCBI Taxonomy" id="759273"/>
    <lineage>
        <taxon>Eukaryota</taxon>
        <taxon>Fungi</taxon>
        <taxon>Dikarya</taxon>
        <taxon>Ascomycota</taxon>
        <taxon>Pezizomycotina</taxon>
        <taxon>Sordariomycetes</taxon>
        <taxon>Hypocreomycetidae</taxon>
        <taxon>Glomerellales</taxon>
        <taxon>Glomerellaceae</taxon>
        <taxon>Colletotrichum</taxon>
        <taxon>Colletotrichum destructivum species complex</taxon>
    </lineage>
</organism>
<sequence>MEHFRDTAFGHAMQLMTGGTVPQLQYLDERSRDGWRQYIEEDKSASRSRHGQVEVPAKGGNSESRPADEGRIHPSRTSSVDTAQTMVPDEADGYDSAGDISIDPEKGQYSHIIKFLPDDPENPQNWPVAKKVFVTFQICLLTASIYIGSAIYTAGLTDVMKVFGVSQVAALLGLTLFVAGYGLGPVCFFPWCLT</sequence>
<evidence type="ECO:0000256" key="2">
    <source>
        <dbReference type="ARBA" id="ARBA00022692"/>
    </source>
</evidence>
<keyword evidence="2 6" id="KW-0812">Transmembrane</keyword>
<comment type="subcellular location">
    <subcellularLocation>
        <location evidence="1">Membrane</location>
        <topology evidence="1">Multi-pass membrane protein</topology>
    </subcellularLocation>
</comment>
<protein>
    <submittedName>
        <fullName evidence="7">Uncharacterized protein</fullName>
    </submittedName>
</protein>
<dbReference type="STRING" id="759273.H1V7E8"/>
<evidence type="ECO:0000313" key="7">
    <source>
        <dbReference type="EMBL" id="CCF36150.1"/>
    </source>
</evidence>
<evidence type="ECO:0000313" key="8">
    <source>
        <dbReference type="Proteomes" id="UP000007174"/>
    </source>
</evidence>
<feature type="region of interest" description="Disordered" evidence="5">
    <location>
        <begin position="41"/>
        <end position="98"/>
    </location>
</feature>
<keyword evidence="3 6" id="KW-1133">Transmembrane helix</keyword>
<gene>
    <name evidence="7" type="ORF">CH063_07784</name>
</gene>
<feature type="transmembrane region" description="Helical" evidence="6">
    <location>
        <begin position="168"/>
        <end position="193"/>
    </location>
</feature>
<accession>H1V7E8</accession>
<dbReference type="EMBL" id="CACQ02001856">
    <property type="protein sequence ID" value="CCF36150.1"/>
    <property type="molecule type" value="Genomic_DNA"/>
</dbReference>
<dbReference type="VEuPathDB" id="FungiDB:CH63R_01637"/>
<dbReference type="HOGENOM" id="CLU_1402328_0_0_1"/>
<dbReference type="InterPro" id="IPR036259">
    <property type="entry name" value="MFS_trans_sf"/>
</dbReference>
<evidence type="ECO:0000256" key="5">
    <source>
        <dbReference type="SAM" id="MobiDB-lite"/>
    </source>
</evidence>
<feature type="transmembrane region" description="Helical" evidence="6">
    <location>
        <begin position="132"/>
        <end position="156"/>
    </location>
</feature>
<reference evidence="8" key="1">
    <citation type="journal article" date="2012" name="Nat. Genet.">
        <title>Lifestyle transitions in plant pathogenic Colletotrichum fungi deciphered by genome and transcriptome analyses.</title>
        <authorList>
            <person name="O'Connell R.J."/>
            <person name="Thon M.R."/>
            <person name="Hacquard S."/>
            <person name="Amyotte S.G."/>
            <person name="Kleemann J."/>
            <person name="Torres M.F."/>
            <person name="Damm U."/>
            <person name="Buiate E.A."/>
            <person name="Epstein L."/>
            <person name="Alkan N."/>
            <person name="Altmueller J."/>
            <person name="Alvarado-Balderrama L."/>
            <person name="Bauser C.A."/>
            <person name="Becker C."/>
            <person name="Birren B.W."/>
            <person name="Chen Z."/>
            <person name="Choi J."/>
            <person name="Crouch J.A."/>
            <person name="Duvick J.P."/>
            <person name="Farman M.A."/>
            <person name="Gan P."/>
            <person name="Heiman D."/>
            <person name="Henrissat B."/>
            <person name="Howard R.J."/>
            <person name="Kabbage M."/>
            <person name="Koch C."/>
            <person name="Kracher B."/>
            <person name="Kubo Y."/>
            <person name="Law A.D."/>
            <person name="Lebrun M.-H."/>
            <person name="Lee Y.-H."/>
            <person name="Miyara I."/>
            <person name="Moore N."/>
            <person name="Neumann U."/>
            <person name="Nordstroem K."/>
            <person name="Panaccione D.G."/>
            <person name="Panstruga R."/>
            <person name="Place M."/>
            <person name="Proctor R.H."/>
            <person name="Prusky D."/>
            <person name="Rech G."/>
            <person name="Reinhardt R."/>
            <person name="Rollins J.A."/>
            <person name="Rounsley S."/>
            <person name="Schardl C.L."/>
            <person name="Schwartz D.C."/>
            <person name="Shenoy N."/>
            <person name="Shirasu K."/>
            <person name="Sikhakolli U.R."/>
            <person name="Stueber K."/>
            <person name="Sukno S.A."/>
            <person name="Sweigard J.A."/>
            <person name="Takano Y."/>
            <person name="Takahara H."/>
            <person name="Trail F."/>
            <person name="van der Does H.C."/>
            <person name="Voll L.M."/>
            <person name="Will I."/>
            <person name="Young S."/>
            <person name="Zeng Q."/>
            <person name="Zhang J."/>
            <person name="Zhou S."/>
            <person name="Dickman M.B."/>
            <person name="Schulze-Lefert P."/>
            <person name="Ver Loren van Themaat E."/>
            <person name="Ma L.-J."/>
            <person name="Vaillancourt L.J."/>
        </authorList>
    </citation>
    <scope>NUCLEOTIDE SEQUENCE [LARGE SCALE GENOMIC DNA]</scope>
    <source>
        <strain evidence="8">IMI 349063</strain>
    </source>
</reference>
<dbReference type="GO" id="GO:0005886">
    <property type="term" value="C:plasma membrane"/>
    <property type="evidence" value="ECO:0007669"/>
    <property type="project" value="TreeGrafter"/>
</dbReference>
<evidence type="ECO:0000256" key="3">
    <source>
        <dbReference type="ARBA" id="ARBA00022989"/>
    </source>
</evidence>
<dbReference type="GO" id="GO:1990961">
    <property type="term" value="P:xenobiotic detoxification by transmembrane export across the plasma membrane"/>
    <property type="evidence" value="ECO:0007669"/>
    <property type="project" value="TreeGrafter"/>
</dbReference>
<evidence type="ECO:0000256" key="4">
    <source>
        <dbReference type="ARBA" id="ARBA00023136"/>
    </source>
</evidence>
<feature type="compositionally biased region" description="Polar residues" evidence="5">
    <location>
        <begin position="75"/>
        <end position="85"/>
    </location>
</feature>
<dbReference type="SUPFAM" id="SSF103473">
    <property type="entry name" value="MFS general substrate transporter"/>
    <property type="match status" value="1"/>
</dbReference>
<proteinExistence type="predicted"/>
<dbReference type="AlphaFoldDB" id="H1V7E8"/>